<dbReference type="EMBL" id="JAOAOG010000073">
    <property type="protein sequence ID" value="KAJ6251093.1"/>
    <property type="molecule type" value="Genomic_DNA"/>
</dbReference>
<gene>
    <name evidence="3" type="ORF">M0813_15915</name>
</gene>
<reference evidence="3" key="1">
    <citation type="submission" date="2022-08" db="EMBL/GenBank/DDBJ databases">
        <title>Novel sulfate-reducing endosymbionts in the free-living metamonad Anaeramoeba.</title>
        <authorList>
            <person name="Jerlstrom-Hultqvist J."/>
            <person name="Cepicka I."/>
            <person name="Gallot-Lavallee L."/>
            <person name="Salas-Leiva D."/>
            <person name="Curtis B.A."/>
            <person name="Zahonova K."/>
            <person name="Pipaliya S."/>
            <person name="Dacks J."/>
            <person name="Roger A.J."/>
        </authorList>
    </citation>
    <scope>NUCLEOTIDE SEQUENCE</scope>
    <source>
        <strain evidence="3">Schooner1</strain>
    </source>
</reference>
<keyword evidence="1" id="KW-0472">Membrane</keyword>
<keyword evidence="2" id="KW-0732">Signal</keyword>
<protein>
    <submittedName>
        <fullName evidence="3">Dd-gdca protein</fullName>
    </submittedName>
</protein>
<keyword evidence="1" id="KW-0812">Transmembrane</keyword>
<sequence>MKNYLILIFLFCLVFLEKIKCESCEGSLVYSGLGEYCNPNQMLSCYPNLYCSDLDHTCKLDNVGGECESGNECSSGLCLGDKCSIPKYNSEYCEHDEECLSDNCDLHKNKCEGLNQHNHCNPKNETLECNSGFFCSSLNNSCIPRLEKGELCAPYLESNYYPELICKSGYFCNNKDSNNPSQETCRLLFSGEQDSKCGSDLHCQLGSICNNGICSKLVQRDQECNLTQQNCPFGSYCMCVEEESRQINVNTITGQCKQIFNQDQQCQDILNKLVKCSNQYNCDNIYEYANGTCIYSNCGNILNDLQCCFQNGFQNSFFINNGVVCNSVPTPSIPSIPSFSNDKIDGSILSIVFFTILPISVFWLSLIIIIYIFRYLSKKKIINEFNSGSGDLSQKSIEYSQSEFSQKNSSDKLSTNSDLNIDEIGFD</sequence>
<keyword evidence="4" id="KW-1185">Reference proteome</keyword>
<comment type="caution">
    <text evidence="3">The sequence shown here is derived from an EMBL/GenBank/DDBJ whole genome shotgun (WGS) entry which is preliminary data.</text>
</comment>
<evidence type="ECO:0000313" key="3">
    <source>
        <dbReference type="EMBL" id="KAJ6251093.1"/>
    </source>
</evidence>
<dbReference type="PANTHER" id="PTHR33459">
    <property type="entry name" value="DD-GDCA PROTEIN"/>
    <property type="match status" value="1"/>
</dbReference>
<feature type="chain" id="PRO_5045317559" evidence="2">
    <location>
        <begin position="22"/>
        <end position="427"/>
    </location>
</feature>
<feature type="signal peptide" evidence="2">
    <location>
        <begin position="1"/>
        <end position="21"/>
    </location>
</feature>
<keyword evidence="1" id="KW-1133">Transmembrane helix</keyword>
<evidence type="ECO:0000256" key="2">
    <source>
        <dbReference type="SAM" id="SignalP"/>
    </source>
</evidence>
<organism evidence="3 4">
    <name type="scientific">Anaeramoeba flamelloides</name>
    <dbReference type="NCBI Taxonomy" id="1746091"/>
    <lineage>
        <taxon>Eukaryota</taxon>
        <taxon>Metamonada</taxon>
        <taxon>Anaeramoebidae</taxon>
        <taxon>Anaeramoeba</taxon>
    </lineage>
</organism>
<name>A0ABQ8Z2G5_9EUKA</name>
<evidence type="ECO:0000313" key="4">
    <source>
        <dbReference type="Proteomes" id="UP001150062"/>
    </source>
</evidence>
<evidence type="ECO:0000256" key="1">
    <source>
        <dbReference type="SAM" id="Phobius"/>
    </source>
</evidence>
<dbReference type="PANTHER" id="PTHR33459:SF7">
    <property type="entry name" value="DD-GDCA PROTEIN"/>
    <property type="match status" value="1"/>
</dbReference>
<dbReference type="Proteomes" id="UP001150062">
    <property type="component" value="Unassembled WGS sequence"/>
</dbReference>
<proteinExistence type="predicted"/>
<dbReference type="InterPro" id="IPR052326">
    <property type="entry name" value="Diff-Dev_Assoc_Protein"/>
</dbReference>
<feature type="transmembrane region" description="Helical" evidence="1">
    <location>
        <begin position="348"/>
        <end position="373"/>
    </location>
</feature>
<accession>A0ABQ8Z2G5</accession>